<dbReference type="GO" id="GO:0005737">
    <property type="term" value="C:cytoplasm"/>
    <property type="evidence" value="ECO:0007669"/>
    <property type="project" value="UniProtKB-SubCell"/>
</dbReference>
<evidence type="ECO:0000256" key="7">
    <source>
        <dbReference type="ARBA" id="ARBA00023235"/>
    </source>
</evidence>
<dbReference type="InterPro" id="IPR001179">
    <property type="entry name" value="PPIase_FKBP_dom"/>
</dbReference>
<keyword evidence="4" id="KW-0963">Cytoplasm</keyword>
<keyword evidence="5 9" id="KW-0697">Rotamase</keyword>
<dbReference type="PANTHER" id="PTHR47861">
    <property type="entry name" value="FKBP-TYPE PEPTIDYL-PROLYL CIS-TRANS ISOMERASE SLYD"/>
    <property type="match status" value="1"/>
</dbReference>
<evidence type="ECO:0000256" key="1">
    <source>
        <dbReference type="ARBA" id="ARBA00000971"/>
    </source>
</evidence>
<evidence type="ECO:0000313" key="13">
    <source>
        <dbReference type="Proteomes" id="UP000532440"/>
    </source>
</evidence>
<evidence type="ECO:0000256" key="10">
    <source>
        <dbReference type="SAM" id="MobiDB-lite"/>
    </source>
</evidence>
<protein>
    <recommendedName>
        <fullName evidence="9">peptidylprolyl isomerase</fullName>
        <ecNumber evidence="9">5.2.1.8</ecNumber>
    </recommendedName>
</protein>
<comment type="function">
    <text evidence="8">Also involved in hydrogenase metallocenter assembly, probably by participating in the nickel insertion step. This function in hydrogenase biosynthesis requires chaperone activity and the presence of the metal-binding domain, but not PPIase activity.</text>
</comment>
<comment type="catalytic activity">
    <reaction evidence="1 9">
        <text>[protein]-peptidylproline (omega=180) = [protein]-peptidylproline (omega=0)</text>
        <dbReference type="Rhea" id="RHEA:16237"/>
        <dbReference type="Rhea" id="RHEA-COMP:10747"/>
        <dbReference type="Rhea" id="RHEA-COMP:10748"/>
        <dbReference type="ChEBI" id="CHEBI:83833"/>
        <dbReference type="ChEBI" id="CHEBI:83834"/>
        <dbReference type="EC" id="5.2.1.8"/>
    </reaction>
</comment>
<sequence length="179" mass="19999">MMIEDGVWVTVEYRLYDSQGEALEPSERELTYLQGGYGAVFARVEEALAGHEVGYETVLYLEPEDSFGDYDAELVRLAPRAGFPETLEVGMTFEGVPGDDEAEGIFTVTDFTDEAVVLDGNHPLAGMSLRFELRVTDVREATVEEVEQERAEAGEFDEDEDADDAPLQHGMSREVRRLH</sequence>
<evidence type="ECO:0000256" key="3">
    <source>
        <dbReference type="ARBA" id="ARBA00006577"/>
    </source>
</evidence>
<keyword evidence="7 9" id="KW-0413">Isomerase</keyword>
<keyword evidence="13" id="KW-1185">Reference proteome</keyword>
<dbReference type="PROSITE" id="PS50059">
    <property type="entry name" value="FKBP_PPIASE"/>
    <property type="match status" value="1"/>
</dbReference>
<dbReference type="GO" id="GO:0003755">
    <property type="term" value="F:peptidyl-prolyl cis-trans isomerase activity"/>
    <property type="evidence" value="ECO:0007669"/>
    <property type="project" value="UniProtKB-KW"/>
</dbReference>
<dbReference type="EMBL" id="JACHGB010000008">
    <property type="protein sequence ID" value="MBB5273698.1"/>
    <property type="molecule type" value="Genomic_DNA"/>
</dbReference>
<dbReference type="PANTHER" id="PTHR47861:SF3">
    <property type="entry name" value="FKBP-TYPE PEPTIDYL-PROLYL CIS-TRANS ISOMERASE SLYD"/>
    <property type="match status" value="1"/>
</dbReference>
<comment type="caution">
    <text evidence="12">The sequence shown here is derived from an EMBL/GenBank/DDBJ whole genome shotgun (WGS) entry which is preliminary data.</text>
</comment>
<evidence type="ECO:0000256" key="6">
    <source>
        <dbReference type="ARBA" id="ARBA00023186"/>
    </source>
</evidence>
<evidence type="ECO:0000256" key="2">
    <source>
        <dbReference type="ARBA" id="ARBA00004496"/>
    </source>
</evidence>
<dbReference type="RefSeq" id="WP_183970567.1">
    <property type="nucleotide sequence ID" value="NZ_BAABEW010000013.1"/>
</dbReference>
<feature type="region of interest" description="Disordered" evidence="10">
    <location>
        <begin position="144"/>
        <end position="179"/>
    </location>
</feature>
<dbReference type="Gene3D" id="3.10.50.40">
    <property type="match status" value="1"/>
</dbReference>
<feature type="compositionally biased region" description="Acidic residues" evidence="10">
    <location>
        <begin position="154"/>
        <end position="164"/>
    </location>
</feature>
<evidence type="ECO:0000256" key="8">
    <source>
        <dbReference type="ARBA" id="ARBA00037071"/>
    </source>
</evidence>
<dbReference type="GO" id="GO:0042026">
    <property type="term" value="P:protein refolding"/>
    <property type="evidence" value="ECO:0007669"/>
    <property type="project" value="UniProtKB-ARBA"/>
</dbReference>
<dbReference type="EC" id="5.2.1.8" evidence="9"/>
<proteinExistence type="inferred from homology"/>
<keyword evidence="6" id="KW-0143">Chaperone</keyword>
<evidence type="ECO:0000256" key="5">
    <source>
        <dbReference type="ARBA" id="ARBA00023110"/>
    </source>
</evidence>
<evidence type="ECO:0000313" key="12">
    <source>
        <dbReference type="EMBL" id="MBB5273698.1"/>
    </source>
</evidence>
<accession>A0A7W8HM92</accession>
<evidence type="ECO:0000256" key="9">
    <source>
        <dbReference type="PROSITE-ProRule" id="PRU00277"/>
    </source>
</evidence>
<dbReference type="AlphaFoldDB" id="A0A7W8HM92"/>
<feature type="domain" description="PPIase FKBP-type" evidence="11">
    <location>
        <begin position="6"/>
        <end position="81"/>
    </location>
</feature>
<dbReference type="SUPFAM" id="SSF54534">
    <property type="entry name" value="FKBP-like"/>
    <property type="match status" value="1"/>
</dbReference>
<evidence type="ECO:0000259" key="11">
    <source>
        <dbReference type="PROSITE" id="PS50059"/>
    </source>
</evidence>
<gene>
    <name evidence="12" type="ORF">HNQ70_003729</name>
</gene>
<dbReference type="Proteomes" id="UP000532440">
    <property type="component" value="Unassembled WGS sequence"/>
</dbReference>
<comment type="similarity">
    <text evidence="3">Belongs to the FKBP-type PPIase family.</text>
</comment>
<evidence type="ECO:0000256" key="4">
    <source>
        <dbReference type="ARBA" id="ARBA00022490"/>
    </source>
</evidence>
<dbReference type="InterPro" id="IPR046357">
    <property type="entry name" value="PPIase_dom_sf"/>
</dbReference>
<reference evidence="12 13" key="1">
    <citation type="submission" date="2020-08" db="EMBL/GenBank/DDBJ databases">
        <title>Genomic Encyclopedia of Type Strains, Phase IV (KMG-IV): sequencing the most valuable type-strain genomes for metagenomic binning, comparative biology and taxonomic classification.</title>
        <authorList>
            <person name="Goeker M."/>
        </authorList>
    </citation>
    <scope>NUCLEOTIDE SEQUENCE [LARGE SCALE GENOMIC DNA]</scope>
    <source>
        <strain evidence="12 13">DSM 29781</strain>
    </source>
</reference>
<comment type="subcellular location">
    <subcellularLocation>
        <location evidence="2">Cytoplasm</location>
    </subcellularLocation>
</comment>
<name>A0A7W8HM92_9BURK</name>
<feature type="compositionally biased region" description="Basic and acidic residues" evidence="10">
    <location>
        <begin position="144"/>
        <end position="153"/>
    </location>
</feature>
<organism evidence="12 13">
    <name type="scientific">Quisquiliibacterium transsilvanicum</name>
    <dbReference type="NCBI Taxonomy" id="1549638"/>
    <lineage>
        <taxon>Bacteria</taxon>
        <taxon>Pseudomonadati</taxon>
        <taxon>Pseudomonadota</taxon>
        <taxon>Betaproteobacteria</taxon>
        <taxon>Burkholderiales</taxon>
        <taxon>Burkholderiaceae</taxon>
        <taxon>Quisquiliibacterium</taxon>
    </lineage>
</organism>